<feature type="compositionally biased region" description="Polar residues" evidence="1">
    <location>
        <begin position="1"/>
        <end position="12"/>
    </location>
</feature>
<reference evidence="2 3" key="1">
    <citation type="journal article" date="2019" name="Commun. Biol.">
        <title>The bagworm genome reveals a unique fibroin gene that provides high tensile strength.</title>
        <authorList>
            <person name="Kono N."/>
            <person name="Nakamura H."/>
            <person name="Ohtoshi R."/>
            <person name="Tomita M."/>
            <person name="Numata K."/>
            <person name="Arakawa K."/>
        </authorList>
    </citation>
    <scope>NUCLEOTIDE SEQUENCE [LARGE SCALE GENOMIC DNA]</scope>
</reference>
<feature type="region of interest" description="Disordered" evidence="1">
    <location>
        <begin position="1"/>
        <end position="23"/>
    </location>
</feature>
<gene>
    <name evidence="2" type="ORF">EVAR_40924_1</name>
</gene>
<evidence type="ECO:0000313" key="2">
    <source>
        <dbReference type="EMBL" id="GBP58355.1"/>
    </source>
</evidence>
<evidence type="ECO:0000313" key="3">
    <source>
        <dbReference type="Proteomes" id="UP000299102"/>
    </source>
</evidence>
<feature type="region of interest" description="Disordered" evidence="1">
    <location>
        <begin position="36"/>
        <end position="56"/>
    </location>
</feature>
<proteinExistence type="predicted"/>
<protein>
    <submittedName>
        <fullName evidence="2">Uncharacterized protein</fullName>
    </submittedName>
</protein>
<sequence length="100" mass="11133">MHGSIVNSYNKSNPKRDRKINVPAVTARAHDCASGLTPDFLQPSSPRRAHSKRPQVIHANDHYPFTADHIITVSEFDEKKLSLWPTVSPSGAAVRCRPTF</sequence>
<dbReference type="AlphaFoldDB" id="A0A4C1X7X4"/>
<name>A0A4C1X7X4_EUMVA</name>
<evidence type="ECO:0000256" key="1">
    <source>
        <dbReference type="SAM" id="MobiDB-lite"/>
    </source>
</evidence>
<comment type="caution">
    <text evidence="2">The sequence shown here is derived from an EMBL/GenBank/DDBJ whole genome shotgun (WGS) entry which is preliminary data.</text>
</comment>
<dbReference type="EMBL" id="BGZK01000733">
    <property type="protein sequence ID" value="GBP58355.1"/>
    <property type="molecule type" value="Genomic_DNA"/>
</dbReference>
<keyword evidence="3" id="KW-1185">Reference proteome</keyword>
<organism evidence="2 3">
    <name type="scientific">Eumeta variegata</name>
    <name type="common">Bagworm moth</name>
    <name type="synonym">Eumeta japonica</name>
    <dbReference type="NCBI Taxonomy" id="151549"/>
    <lineage>
        <taxon>Eukaryota</taxon>
        <taxon>Metazoa</taxon>
        <taxon>Ecdysozoa</taxon>
        <taxon>Arthropoda</taxon>
        <taxon>Hexapoda</taxon>
        <taxon>Insecta</taxon>
        <taxon>Pterygota</taxon>
        <taxon>Neoptera</taxon>
        <taxon>Endopterygota</taxon>
        <taxon>Lepidoptera</taxon>
        <taxon>Glossata</taxon>
        <taxon>Ditrysia</taxon>
        <taxon>Tineoidea</taxon>
        <taxon>Psychidae</taxon>
        <taxon>Oiketicinae</taxon>
        <taxon>Eumeta</taxon>
    </lineage>
</organism>
<dbReference type="Proteomes" id="UP000299102">
    <property type="component" value="Unassembled WGS sequence"/>
</dbReference>
<accession>A0A4C1X7X4</accession>